<dbReference type="InterPro" id="IPR051606">
    <property type="entry name" value="Polyketide_Oxido-like"/>
</dbReference>
<feature type="domain" description="NAD(P)-binding" evidence="1">
    <location>
        <begin position="7"/>
        <end position="194"/>
    </location>
</feature>
<reference evidence="2 3" key="1">
    <citation type="submission" date="2017-09" db="EMBL/GenBank/DDBJ databases">
        <authorList>
            <person name="Ehlers B."/>
            <person name="Leendertz F.H."/>
        </authorList>
    </citation>
    <scope>NUCLEOTIDE SEQUENCE [LARGE SCALE GENOMIC DNA]</scope>
    <source>
        <strain evidence="2 3">CGMCC 4.7095</strain>
    </source>
</reference>
<evidence type="ECO:0000313" key="2">
    <source>
        <dbReference type="EMBL" id="SOD62281.1"/>
    </source>
</evidence>
<dbReference type="InterPro" id="IPR036291">
    <property type="entry name" value="NAD(P)-bd_dom_sf"/>
</dbReference>
<dbReference type="OrthoDB" id="3191258at2"/>
<keyword evidence="3" id="KW-1185">Reference proteome</keyword>
<dbReference type="AlphaFoldDB" id="A0A286DUD7"/>
<dbReference type="GO" id="GO:0016646">
    <property type="term" value="F:oxidoreductase activity, acting on the CH-NH group of donors, NAD or NADP as acceptor"/>
    <property type="evidence" value="ECO:0007669"/>
    <property type="project" value="TreeGrafter"/>
</dbReference>
<dbReference type="SUPFAM" id="SSF51735">
    <property type="entry name" value="NAD(P)-binding Rossmann-fold domains"/>
    <property type="match status" value="1"/>
</dbReference>
<evidence type="ECO:0000313" key="3">
    <source>
        <dbReference type="Proteomes" id="UP000219072"/>
    </source>
</evidence>
<proteinExistence type="predicted"/>
<dbReference type="Gene3D" id="3.40.50.720">
    <property type="entry name" value="NAD(P)-binding Rossmann-like Domain"/>
    <property type="match status" value="1"/>
</dbReference>
<dbReference type="Pfam" id="PF13460">
    <property type="entry name" value="NAD_binding_10"/>
    <property type="match status" value="1"/>
</dbReference>
<organism evidence="2 3">
    <name type="scientific">Streptomyces zhaozhouensis</name>
    <dbReference type="NCBI Taxonomy" id="1300267"/>
    <lineage>
        <taxon>Bacteria</taxon>
        <taxon>Bacillati</taxon>
        <taxon>Actinomycetota</taxon>
        <taxon>Actinomycetes</taxon>
        <taxon>Kitasatosporales</taxon>
        <taxon>Streptomycetaceae</taxon>
        <taxon>Streptomyces</taxon>
    </lineage>
</organism>
<gene>
    <name evidence="2" type="ORF">SAMN06297387_10597</name>
</gene>
<evidence type="ECO:0000259" key="1">
    <source>
        <dbReference type="Pfam" id="PF13460"/>
    </source>
</evidence>
<name>A0A286DUD7_9ACTN</name>
<dbReference type="EMBL" id="OCNE01000005">
    <property type="protein sequence ID" value="SOD62281.1"/>
    <property type="molecule type" value="Genomic_DNA"/>
</dbReference>
<accession>A0A286DUD7</accession>
<dbReference type="PANTHER" id="PTHR43355:SF2">
    <property type="entry name" value="FLAVIN REDUCTASE (NADPH)"/>
    <property type="match status" value="1"/>
</dbReference>
<sequence>MRIVVFGGGGRAGRATVAEARARGHEVTAVVRDPRRHPELPATRTVAGDVTVVEDVRRAAEGQDAAISAVADLTVPADAFYTGAADALTAGLRTAGVGRLLVVGIASVLPGRSGAPLMDEPGYPREHRAFLLGHAAGLARLREAALDWVYAAPAGDFDHEGGRTGRYRLAEHGAAEDRISYADLAVALLDEVERPAHHRALLAVAGDGDR</sequence>
<dbReference type="Proteomes" id="UP000219072">
    <property type="component" value="Unassembled WGS sequence"/>
</dbReference>
<dbReference type="PANTHER" id="PTHR43355">
    <property type="entry name" value="FLAVIN REDUCTASE (NADPH)"/>
    <property type="match status" value="1"/>
</dbReference>
<dbReference type="RefSeq" id="WP_097230765.1">
    <property type="nucleotide sequence ID" value="NZ_OCNE01000005.1"/>
</dbReference>
<dbReference type="InterPro" id="IPR016040">
    <property type="entry name" value="NAD(P)-bd_dom"/>
</dbReference>
<protein>
    <recommendedName>
        <fullName evidence="1">NAD(P)-binding domain-containing protein</fullName>
    </recommendedName>
</protein>